<keyword evidence="1" id="KW-0819">tRNA processing</keyword>
<gene>
    <name evidence="1" type="primary">cmoM</name>
    <name evidence="3" type="ORF">EZJ58_1883</name>
</gene>
<keyword evidence="1 3" id="KW-0808">Transferase</keyword>
<evidence type="ECO:0000313" key="3">
    <source>
        <dbReference type="EMBL" id="TCL03797.1"/>
    </source>
</evidence>
<dbReference type="InterPro" id="IPR029063">
    <property type="entry name" value="SAM-dependent_MTases_sf"/>
</dbReference>
<reference evidence="3 4" key="1">
    <citation type="submission" date="2019-02" db="EMBL/GenBank/DDBJ databases">
        <title>Investigation of anaerobic lignin degradation for improved lignocellulosic biofuels.</title>
        <authorList>
            <person name="Deangelis K."/>
        </authorList>
    </citation>
    <scope>NUCLEOTIDE SEQUENCE [LARGE SCALE GENOMIC DNA]</scope>
    <source>
        <strain evidence="3 4">159R</strain>
    </source>
</reference>
<comment type="similarity">
    <text evidence="1">Belongs to the class I-like SAM-binding methyltransferase superfamily. CmoM family.</text>
</comment>
<dbReference type="GO" id="GO:0006400">
    <property type="term" value="P:tRNA modification"/>
    <property type="evidence" value="ECO:0007669"/>
    <property type="project" value="UniProtKB-UniRule"/>
</dbReference>
<name>A0A4R1NAN2_9GAMM</name>
<dbReference type="Proteomes" id="UP000294555">
    <property type="component" value="Unassembled WGS sequence"/>
</dbReference>
<dbReference type="InterPro" id="IPR013216">
    <property type="entry name" value="Methyltransf_11"/>
</dbReference>
<evidence type="ECO:0000313" key="4">
    <source>
        <dbReference type="Proteomes" id="UP000294555"/>
    </source>
</evidence>
<evidence type="ECO:0000259" key="2">
    <source>
        <dbReference type="Pfam" id="PF08241"/>
    </source>
</evidence>
<dbReference type="EC" id="2.1.1.-" evidence="1"/>
<organism evidence="3 4">
    <name type="scientific">Sodalis ligni</name>
    <dbReference type="NCBI Taxonomy" id="2697027"/>
    <lineage>
        <taxon>Bacteria</taxon>
        <taxon>Pseudomonadati</taxon>
        <taxon>Pseudomonadota</taxon>
        <taxon>Gammaproteobacteria</taxon>
        <taxon>Enterobacterales</taxon>
        <taxon>Bruguierivoracaceae</taxon>
        <taxon>Sodalis</taxon>
    </lineage>
</organism>
<dbReference type="GO" id="GO:0032259">
    <property type="term" value="P:methylation"/>
    <property type="evidence" value="ECO:0007669"/>
    <property type="project" value="UniProtKB-KW"/>
</dbReference>
<dbReference type="SUPFAM" id="SSF53335">
    <property type="entry name" value="S-adenosyl-L-methionine-dependent methyltransferases"/>
    <property type="match status" value="1"/>
</dbReference>
<comment type="catalytic activity">
    <reaction evidence="1">
        <text>5-carboxymethoxyuridine(34) in tRNA + S-adenosyl-L-methionine = 5-methoxycarbonylmethoxyuridine(34) in tRNA + S-adenosyl-L-homocysteine</text>
        <dbReference type="Rhea" id="RHEA:54080"/>
        <dbReference type="Rhea" id="RHEA-COMP:13383"/>
        <dbReference type="Rhea" id="RHEA-COMP:13781"/>
        <dbReference type="ChEBI" id="CHEBI:57856"/>
        <dbReference type="ChEBI" id="CHEBI:59789"/>
        <dbReference type="ChEBI" id="CHEBI:136879"/>
        <dbReference type="ChEBI" id="CHEBI:138053"/>
    </reaction>
</comment>
<feature type="domain" description="Methyltransferase type 11" evidence="2">
    <location>
        <begin position="49"/>
        <end position="145"/>
    </location>
</feature>
<comment type="caution">
    <text evidence="3">The sequence shown here is derived from an EMBL/GenBank/DDBJ whole genome shotgun (WGS) entry which is preliminary data.</text>
</comment>
<dbReference type="EMBL" id="SJOI01000001">
    <property type="protein sequence ID" value="TCL03797.1"/>
    <property type="molecule type" value="Genomic_DNA"/>
</dbReference>
<dbReference type="HAMAP" id="MF_02057">
    <property type="entry name" value="tRNA_methyltr_CmoM"/>
    <property type="match status" value="1"/>
</dbReference>
<feature type="binding site" evidence="1">
    <location>
        <begin position="52"/>
        <end position="53"/>
    </location>
    <ligand>
        <name>S-adenosyl-L-methionine</name>
        <dbReference type="ChEBI" id="CHEBI:59789"/>
    </ligand>
</feature>
<dbReference type="Pfam" id="PF08241">
    <property type="entry name" value="Methyltransf_11"/>
    <property type="match status" value="1"/>
</dbReference>
<sequence length="261" mass="29572">MQDRNFDDIAEKFVGNIYGTTKGLIRQAVVWQDLQELLTRLPSRPLYILDAGGGEGRMACQLAALGHRVLLCDVSADMLARARQLASLQGVMDNMQFVQSAAQTVAPHLERPVDLILLHAVLEWVAEPRELLYKLYEYLAPAGALSLMFYNKHGLVMRNMILGNIEFVKSGMPKRKKRSLMPDHPCDPEQVYGWLADMGMTVSGKSGVRVFHDYLQNKQQQQDDFPALLAMEQRYCRQEPFIGMGRYIHVMAHKLPLKDGL</sequence>
<proteinExistence type="inferred from homology"/>
<dbReference type="NCBIfam" id="NF008264">
    <property type="entry name" value="PRK11036.1"/>
    <property type="match status" value="1"/>
</dbReference>
<dbReference type="CDD" id="cd02440">
    <property type="entry name" value="AdoMet_MTases"/>
    <property type="match status" value="1"/>
</dbReference>
<feature type="binding site" evidence="1">
    <location>
        <position position="119"/>
    </location>
    <ligand>
        <name>S-adenosyl-L-methionine</name>
        <dbReference type="ChEBI" id="CHEBI:59789"/>
    </ligand>
</feature>
<dbReference type="Gene3D" id="3.40.50.150">
    <property type="entry name" value="Vaccinia Virus protein VP39"/>
    <property type="match status" value="1"/>
</dbReference>
<feature type="binding site" evidence="1">
    <location>
        <position position="26"/>
    </location>
    <ligand>
        <name>S-adenosyl-L-methionine</name>
        <dbReference type="ChEBI" id="CHEBI:59789"/>
    </ligand>
</feature>
<feature type="binding site" evidence="1">
    <location>
        <begin position="102"/>
        <end position="103"/>
    </location>
    <ligand>
        <name>S-adenosyl-L-methionine</name>
        <dbReference type="ChEBI" id="CHEBI:59789"/>
    </ligand>
</feature>
<dbReference type="InterPro" id="IPR033664">
    <property type="entry name" value="Cmo5U_methylTrfase"/>
</dbReference>
<dbReference type="GO" id="GO:0097697">
    <property type="term" value="F:tRNA (5-carboxymethoxyuridine(34)-5-O)-methyltransferase activity"/>
    <property type="evidence" value="ECO:0007669"/>
    <property type="project" value="UniProtKB-UniRule"/>
</dbReference>
<keyword evidence="4" id="KW-1185">Reference proteome</keyword>
<accession>A0A4R1NAN2</accession>
<evidence type="ECO:0000256" key="1">
    <source>
        <dbReference type="HAMAP-Rule" id="MF_02057"/>
    </source>
</evidence>
<keyword evidence="1" id="KW-0949">S-adenosyl-L-methionine</keyword>
<protein>
    <recommendedName>
        <fullName evidence="1">tRNA 5-carboxymethoxyuridine methyltransferase</fullName>
        <ecNumber evidence="1">2.1.1.-</ecNumber>
    </recommendedName>
    <alternativeName>
        <fullName evidence="1">cmo5U methyltransferase</fullName>
    </alternativeName>
</protein>
<dbReference type="OrthoDB" id="4697647at2"/>
<dbReference type="AlphaFoldDB" id="A0A4R1NAN2"/>
<keyword evidence="1 3" id="KW-0489">Methyltransferase</keyword>
<comment type="function">
    <text evidence="1">Catalyzes the methylation of 5-carboxymethoxyuridine (cmo5U) to form 5-methoxycarbonylmethoxyuridine (mcmo5U) at position 34 in tRNAs.</text>
</comment>
<dbReference type="GO" id="GO:0008757">
    <property type="term" value="F:S-adenosylmethionine-dependent methyltransferase activity"/>
    <property type="evidence" value="ECO:0007669"/>
    <property type="project" value="InterPro"/>
</dbReference>
<dbReference type="PANTHER" id="PTHR43861">
    <property type="entry name" value="TRANS-ACONITATE 2-METHYLTRANSFERASE-RELATED"/>
    <property type="match status" value="1"/>
</dbReference>
<dbReference type="RefSeq" id="WP_132922636.1">
    <property type="nucleotide sequence ID" value="NZ_SJOI01000001.1"/>
</dbReference>
<feature type="binding site" evidence="1">
    <location>
        <position position="73"/>
    </location>
    <ligand>
        <name>S-adenosyl-L-methionine</name>
        <dbReference type="ChEBI" id="CHEBI:59789"/>
    </ligand>
</feature>